<organism evidence="1 2">
    <name type="scientific">Chaetoceros tenuissimus</name>
    <dbReference type="NCBI Taxonomy" id="426638"/>
    <lineage>
        <taxon>Eukaryota</taxon>
        <taxon>Sar</taxon>
        <taxon>Stramenopiles</taxon>
        <taxon>Ochrophyta</taxon>
        <taxon>Bacillariophyta</taxon>
        <taxon>Coscinodiscophyceae</taxon>
        <taxon>Chaetocerotophycidae</taxon>
        <taxon>Chaetocerotales</taxon>
        <taxon>Chaetocerotaceae</taxon>
        <taxon>Chaetoceros</taxon>
    </lineage>
</organism>
<evidence type="ECO:0000313" key="2">
    <source>
        <dbReference type="Proteomes" id="UP001054902"/>
    </source>
</evidence>
<accession>A0AAD3CQ07</accession>
<gene>
    <name evidence="1" type="ORF">CTEN210_06180</name>
</gene>
<name>A0AAD3CQ07_9STRA</name>
<reference evidence="1 2" key="1">
    <citation type="journal article" date="2021" name="Sci. Rep.">
        <title>The genome of the diatom Chaetoceros tenuissimus carries an ancient integrated fragment of an extant virus.</title>
        <authorList>
            <person name="Hongo Y."/>
            <person name="Kimura K."/>
            <person name="Takaki Y."/>
            <person name="Yoshida Y."/>
            <person name="Baba S."/>
            <person name="Kobayashi G."/>
            <person name="Nagasaki K."/>
            <person name="Hano T."/>
            <person name="Tomaru Y."/>
        </authorList>
    </citation>
    <scope>NUCLEOTIDE SEQUENCE [LARGE SCALE GENOMIC DNA]</scope>
    <source>
        <strain evidence="1 2">NIES-3715</strain>
    </source>
</reference>
<dbReference type="Proteomes" id="UP001054902">
    <property type="component" value="Unassembled WGS sequence"/>
</dbReference>
<evidence type="ECO:0000313" key="1">
    <source>
        <dbReference type="EMBL" id="GFH49704.1"/>
    </source>
</evidence>
<sequence>MEPHEFRIGIIDTTRYCRCGREGAEPCNFHLFPSTAYDHLRKSNTSAIPAIGWTQIMRELFCGVHDEACILNRLRGQEDTLVRYISTFMDTEYLKSVTLTVPARQVGKIWGGDVIRFNHPRPSDWETICENVGKGEEESNPSTYPNDYVAWTRCGQLEFPLPNGRKVNMMPFIFGDVNSLPEDLKCYHECIMKCPMQDSNGNEATGKVCYLTVHESFVNPQETQRRSGLHIEAPGTAFSKAPGFDPATEHHWGVGFYYGTDKFHGGIFMASSVAKTSRLFDAVVDNSIPGIVDAHGGCEYLRRCLGQGGTELEANELIWMTDRTIHEAIPQETAGIRQFFRLVGPDISHWFAKHSTTNPLVPLPKDIVVVEEDKFRSIS</sequence>
<protein>
    <submittedName>
        <fullName evidence="1">Uncharacterized protein</fullName>
    </submittedName>
</protein>
<dbReference type="AlphaFoldDB" id="A0AAD3CQ07"/>
<keyword evidence="2" id="KW-1185">Reference proteome</keyword>
<dbReference type="EMBL" id="BLLK01000038">
    <property type="protein sequence ID" value="GFH49704.1"/>
    <property type="molecule type" value="Genomic_DNA"/>
</dbReference>
<proteinExistence type="predicted"/>
<comment type="caution">
    <text evidence="1">The sequence shown here is derived from an EMBL/GenBank/DDBJ whole genome shotgun (WGS) entry which is preliminary data.</text>
</comment>